<name>A0A0F8Y5R8_9ZZZZ</name>
<feature type="non-terminal residue" evidence="1">
    <location>
        <position position="1"/>
    </location>
</feature>
<gene>
    <name evidence="1" type="ORF">LCGC14_2861590</name>
</gene>
<dbReference type="EMBL" id="LAZR01055319">
    <property type="protein sequence ID" value="KKK76638.1"/>
    <property type="molecule type" value="Genomic_DNA"/>
</dbReference>
<organism evidence="1">
    <name type="scientific">marine sediment metagenome</name>
    <dbReference type="NCBI Taxonomy" id="412755"/>
    <lineage>
        <taxon>unclassified sequences</taxon>
        <taxon>metagenomes</taxon>
        <taxon>ecological metagenomes</taxon>
    </lineage>
</organism>
<accession>A0A0F8Y5R8</accession>
<protein>
    <submittedName>
        <fullName evidence="1">Uncharacterized protein</fullName>
    </submittedName>
</protein>
<evidence type="ECO:0000313" key="1">
    <source>
        <dbReference type="EMBL" id="KKK76638.1"/>
    </source>
</evidence>
<dbReference type="AlphaFoldDB" id="A0A0F8Y5R8"/>
<reference evidence="1" key="1">
    <citation type="journal article" date="2015" name="Nature">
        <title>Complex archaea that bridge the gap between prokaryotes and eukaryotes.</title>
        <authorList>
            <person name="Spang A."/>
            <person name="Saw J.H."/>
            <person name="Jorgensen S.L."/>
            <person name="Zaremba-Niedzwiedzka K."/>
            <person name="Martijn J."/>
            <person name="Lind A.E."/>
            <person name="van Eijk R."/>
            <person name="Schleper C."/>
            <person name="Guy L."/>
            <person name="Ettema T.J."/>
        </authorList>
    </citation>
    <scope>NUCLEOTIDE SEQUENCE</scope>
</reference>
<sequence>ISEIVRIPTDKISPFVAKRMTRITETQEDIALKAPLRNLSQKELEFEPDQSRIFGMSQIQILDSVIKLLENNWIERDNKIVIKKLNQIHQLLAEFGIEKISKPKGFWSFLKE</sequence>
<proteinExistence type="predicted"/>
<comment type="caution">
    <text evidence="1">The sequence shown here is derived from an EMBL/GenBank/DDBJ whole genome shotgun (WGS) entry which is preliminary data.</text>
</comment>